<sequence length="53" mass="6093">MKETILEGMGSGKEQTFSAKGEIQQLGRKNQRKASMARDSTKRFLFQETKKKE</sequence>
<feature type="region of interest" description="Disordered" evidence="1">
    <location>
        <begin position="1"/>
        <end position="53"/>
    </location>
</feature>
<name>A0A2P2L0N4_RHIMU</name>
<protein>
    <submittedName>
        <fullName evidence="2">Uncharacterized protein</fullName>
    </submittedName>
</protein>
<reference evidence="2" key="1">
    <citation type="submission" date="2018-02" db="EMBL/GenBank/DDBJ databases">
        <title>Rhizophora mucronata_Transcriptome.</title>
        <authorList>
            <person name="Meera S.P."/>
            <person name="Sreeshan A."/>
            <person name="Augustine A."/>
        </authorList>
    </citation>
    <scope>NUCLEOTIDE SEQUENCE</scope>
    <source>
        <tissue evidence="2">Leaf</tissue>
    </source>
</reference>
<evidence type="ECO:0000313" key="2">
    <source>
        <dbReference type="EMBL" id="MBX11537.1"/>
    </source>
</evidence>
<proteinExistence type="predicted"/>
<organism evidence="2">
    <name type="scientific">Rhizophora mucronata</name>
    <name type="common">Asiatic mangrove</name>
    <dbReference type="NCBI Taxonomy" id="61149"/>
    <lineage>
        <taxon>Eukaryota</taxon>
        <taxon>Viridiplantae</taxon>
        <taxon>Streptophyta</taxon>
        <taxon>Embryophyta</taxon>
        <taxon>Tracheophyta</taxon>
        <taxon>Spermatophyta</taxon>
        <taxon>Magnoliopsida</taxon>
        <taxon>eudicotyledons</taxon>
        <taxon>Gunneridae</taxon>
        <taxon>Pentapetalae</taxon>
        <taxon>rosids</taxon>
        <taxon>fabids</taxon>
        <taxon>Malpighiales</taxon>
        <taxon>Rhizophoraceae</taxon>
        <taxon>Rhizophora</taxon>
    </lineage>
</organism>
<dbReference type="EMBL" id="GGEC01031053">
    <property type="protein sequence ID" value="MBX11537.1"/>
    <property type="molecule type" value="Transcribed_RNA"/>
</dbReference>
<dbReference type="AlphaFoldDB" id="A0A2P2L0N4"/>
<evidence type="ECO:0000256" key="1">
    <source>
        <dbReference type="SAM" id="MobiDB-lite"/>
    </source>
</evidence>
<accession>A0A2P2L0N4</accession>